<evidence type="ECO:0000256" key="1">
    <source>
        <dbReference type="SAM" id="MobiDB-lite"/>
    </source>
</evidence>
<gene>
    <name evidence="2" type="ORF">MEUPH1_LOCUS5052</name>
</gene>
<feature type="compositionally biased region" description="Low complexity" evidence="1">
    <location>
        <begin position="49"/>
        <end position="66"/>
    </location>
</feature>
<feature type="region of interest" description="Disordered" evidence="1">
    <location>
        <begin position="40"/>
        <end position="66"/>
    </location>
</feature>
<evidence type="ECO:0000313" key="2">
    <source>
        <dbReference type="EMBL" id="CAI6348367.1"/>
    </source>
</evidence>
<dbReference type="Proteomes" id="UP001160148">
    <property type="component" value="Unassembled WGS sequence"/>
</dbReference>
<proteinExistence type="predicted"/>
<comment type="caution">
    <text evidence="2">The sequence shown here is derived from an EMBL/GenBank/DDBJ whole genome shotgun (WGS) entry which is preliminary data.</text>
</comment>
<sequence length="209" mass="23104">MNLQANEIRFPPMEPTGHTGQGSATGLVPDASQTAQIQIETSHSPPRITTNNTTTQPSTTPTHQQTMGMIQTGRTIIKEVRQAVENSAHGCGLESRLTMLENCMARFGEDQRRIAETMRRLEMGMARQAPEQQPDATPPIRPHHTVLSNNTEYGARYPAPIIQYVSTTQQIYTMPPPPHTPKGTTIDADTIRRRMCSETFAAGVPRDNT</sequence>
<evidence type="ECO:0000313" key="3">
    <source>
        <dbReference type="Proteomes" id="UP001160148"/>
    </source>
</evidence>
<feature type="region of interest" description="Disordered" evidence="1">
    <location>
        <begin position="1"/>
        <end position="27"/>
    </location>
</feature>
<organism evidence="2 3">
    <name type="scientific">Macrosiphum euphorbiae</name>
    <name type="common">potato aphid</name>
    <dbReference type="NCBI Taxonomy" id="13131"/>
    <lineage>
        <taxon>Eukaryota</taxon>
        <taxon>Metazoa</taxon>
        <taxon>Ecdysozoa</taxon>
        <taxon>Arthropoda</taxon>
        <taxon>Hexapoda</taxon>
        <taxon>Insecta</taxon>
        <taxon>Pterygota</taxon>
        <taxon>Neoptera</taxon>
        <taxon>Paraneoptera</taxon>
        <taxon>Hemiptera</taxon>
        <taxon>Sternorrhyncha</taxon>
        <taxon>Aphidomorpha</taxon>
        <taxon>Aphidoidea</taxon>
        <taxon>Aphididae</taxon>
        <taxon>Macrosiphini</taxon>
        <taxon>Macrosiphum</taxon>
    </lineage>
</organism>
<dbReference type="AlphaFoldDB" id="A0AAV0VYS6"/>
<dbReference type="EMBL" id="CARXXK010000001">
    <property type="protein sequence ID" value="CAI6348367.1"/>
    <property type="molecule type" value="Genomic_DNA"/>
</dbReference>
<protein>
    <submittedName>
        <fullName evidence="2">Uncharacterized protein</fullName>
    </submittedName>
</protein>
<keyword evidence="3" id="KW-1185">Reference proteome</keyword>
<name>A0AAV0VYS6_9HEMI</name>
<accession>A0AAV0VYS6</accession>
<reference evidence="2 3" key="1">
    <citation type="submission" date="2023-01" db="EMBL/GenBank/DDBJ databases">
        <authorList>
            <person name="Whitehead M."/>
        </authorList>
    </citation>
    <scope>NUCLEOTIDE SEQUENCE [LARGE SCALE GENOMIC DNA]</scope>
</reference>